<gene>
    <name evidence="14" type="ORF">ACFOX3_08665</name>
</gene>
<comment type="catalytic activity">
    <reaction evidence="1">
        <text>ATP + protein L-histidine = ADP + protein N-phospho-L-histidine.</text>
        <dbReference type="EC" id="2.7.13.3"/>
    </reaction>
</comment>
<dbReference type="EC" id="2.7.13.3" evidence="2"/>
<dbReference type="InterPro" id="IPR003594">
    <property type="entry name" value="HATPase_dom"/>
</dbReference>
<evidence type="ECO:0000256" key="3">
    <source>
        <dbReference type="ARBA" id="ARBA00022553"/>
    </source>
</evidence>
<dbReference type="SUPFAM" id="SSF55874">
    <property type="entry name" value="ATPase domain of HSP90 chaperone/DNA topoisomerase II/histidine kinase"/>
    <property type="match status" value="1"/>
</dbReference>
<dbReference type="Pfam" id="PF00072">
    <property type="entry name" value="Response_reg"/>
    <property type="match status" value="1"/>
</dbReference>
<evidence type="ECO:0000259" key="12">
    <source>
        <dbReference type="PROSITE" id="PS50112"/>
    </source>
</evidence>
<dbReference type="PRINTS" id="PR00344">
    <property type="entry name" value="BCTRLSENSOR"/>
</dbReference>
<dbReference type="CDD" id="cd00082">
    <property type="entry name" value="HisKA"/>
    <property type="match status" value="1"/>
</dbReference>
<dbReference type="SUPFAM" id="SSF55785">
    <property type="entry name" value="PYP-like sensor domain (PAS domain)"/>
    <property type="match status" value="1"/>
</dbReference>
<dbReference type="InterPro" id="IPR004358">
    <property type="entry name" value="Sig_transdc_His_kin-like_C"/>
</dbReference>
<feature type="domain" description="PAC" evidence="13">
    <location>
        <begin position="89"/>
        <end position="144"/>
    </location>
</feature>
<dbReference type="InterPro" id="IPR011006">
    <property type="entry name" value="CheY-like_superfamily"/>
</dbReference>
<dbReference type="InterPro" id="IPR005467">
    <property type="entry name" value="His_kinase_dom"/>
</dbReference>
<feature type="domain" description="Histidine kinase" evidence="10">
    <location>
        <begin position="157"/>
        <end position="381"/>
    </location>
</feature>
<evidence type="ECO:0000256" key="7">
    <source>
        <dbReference type="ARBA" id="ARBA00022840"/>
    </source>
</evidence>
<feature type="domain" description="PAS" evidence="12">
    <location>
        <begin position="15"/>
        <end position="69"/>
    </location>
</feature>
<evidence type="ECO:0000256" key="5">
    <source>
        <dbReference type="ARBA" id="ARBA00022741"/>
    </source>
</evidence>
<dbReference type="PROSITE" id="PS50109">
    <property type="entry name" value="HIS_KIN"/>
    <property type="match status" value="1"/>
</dbReference>
<dbReference type="SUPFAM" id="SSF52172">
    <property type="entry name" value="CheY-like"/>
    <property type="match status" value="1"/>
</dbReference>
<keyword evidence="4" id="KW-0808">Transferase</keyword>
<evidence type="ECO:0000259" key="13">
    <source>
        <dbReference type="PROSITE" id="PS50113"/>
    </source>
</evidence>
<accession>A0ABV8V5D4</accession>
<dbReference type="InterPro" id="IPR003661">
    <property type="entry name" value="HisK_dim/P_dom"/>
</dbReference>
<sequence>MSRESAQLYSQLKASEERYRELVENANAIILRWNRDGIITFFNEYAQTFFGYSAEEIIGKHVMDTIVPEGETTGRDLRPLMDDICQNPEKYALNVNENVKRNGERVWINWTNKILLNELGEPIGALSIGSDITKQRLLEEELRQAQKMQAIGQLAGGISHDFNNLIHGIIGYAEIIEKISSQDEVGQQAKRIISTATSAANLTQQLMTFARKGSYQFKQCNLHDLVADTTSIIKHTFPRNIELATQLDAKAPYFLGEATQIKNALLNLCLNARDAMPKGGKLTINTENVSLTSLIHVGEFKVPPGEYLRLRIEDTGNGMDEDIISHIFEPFFTTKGVSSGAGMGMGLATSYGTMHLHRGAISCISTPGKGTLFEILLPLGEPPTSSKMAVVNKVNAPQVSMLIVDDEAMVLAYSEQLFSLHGHKVCTFGRPTDALEHYQHHWRDFDLVVLDMLMPEMNGQQLFEAMKRINPAIKAIISSGYSSEKRIEEVLSAGICAYVTKPFTYDVLEQKIAQIFVKR</sequence>
<evidence type="ECO:0000313" key="14">
    <source>
        <dbReference type="EMBL" id="MFC4362373.1"/>
    </source>
</evidence>
<dbReference type="InterPro" id="IPR001610">
    <property type="entry name" value="PAC"/>
</dbReference>
<dbReference type="InterPro" id="IPR036097">
    <property type="entry name" value="HisK_dim/P_sf"/>
</dbReference>
<dbReference type="PROSITE" id="PS50112">
    <property type="entry name" value="PAS"/>
    <property type="match status" value="1"/>
</dbReference>
<evidence type="ECO:0000256" key="4">
    <source>
        <dbReference type="ARBA" id="ARBA00022679"/>
    </source>
</evidence>
<dbReference type="Pfam" id="PF02518">
    <property type="entry name" value="HATPase_c"/>
    <property type="match status" value="1"/>
</dbReference>
<evidence type="ECO:0000313" key="15">
    <source>
        <dbReference type="Proteomes" id="UP001595840"/>
    </source>
</evidence>
<dbReference type="InterPro" id="IPR036890">
    <property type="entry name" value="HATPase_C_sf"/>
</dbReference>
<protein>
    <recommendedName>
        <fullName evidence="2">histidine kinase</fullName>
        <ecNumber evidence="2">2.7.13.3</ecNumber>
    </recommendedName>
</protein>
<dbReference type="Gene3D" id="3.40.50.2300">
    <property type="match status" value="1"/>
</dbReference>
<evidence type="ECO:0000259" key="11">
    <source>
        <dbReference type="PROSITE" id="PS50110"/>
    </source>
</evidence>
<comment type="caution">
    <text evidence="14">The sequence shown here is derived from an EMBL/GenBank/DDBJ whole genome shotgun (WGS) entry which is preliminary data.</text>
</comment>
<keyword evidence="8" id="KW-0902">Two-component regulatory system</keyword>
<dbReference type="InterPro" id="IPR000014">
    <property type="entry name" value="PAS"/>
</dbReference>
<dbReference type="CDD" id="cd00156">
    <property type="entry name" value="REC"/>
    <property type="match status" value="1"/>
</dbReference>
<dbReference type="PANTHER" id="PTHR43065:SF46">
    <property type="entry name" value="C4-DICARBOXYLATE TRANSPORT SENSOR PROTEIN DCTB"/>
    <property type="match status" value="1"/>
</dbReference>
<evidence type="ECO:0000256" key="6">
    <source>
        <dbReference type="ARBA" id="ARBA00022777"/>
    </source>
</evidence>
<keyword evidence="6" id="KW-0418">Kinase</keyword>
<dbReference type="PANTHER" id="PTHR43065">
    <property type="entry name" value="SENSOR HISTIDINE KINASE"/>
    <property type="match status" value="1"/>
</dbReference>
<dbReference type="RefSeq" id="WP_290260588.1">
    <property type="nucleotide sequence ID" value="NZ_JAUFQG010000004.1"/>
</dbReference>
<evidence type="ECO:0000259" key="10">
    <source>
        <dbReference type="PROSITE" id="PS50109"/>
    </source>
</evidence>
<evidence type="ECO:0000256" key="2">
    <source>
        <dbReference type="ARBA" id="ARBA00012438"/>
    </source>
</evidence>
<dbReference type="EMBL" id="JBHSCX010000006">
    <property type="protein sequence ID" value="MFC4362373.1"/>
    <property type="molecule type" value="Genomic_DNA"/>
</dbReference>
<evidence type="ECO:0000256" key="9">
    <source>
        <dbReference type="PROSITE-ProRule" id="PRU00169"/>
    </source>
</evidence>
<dbReference type="NCBIfam" id="TIGR00229">
    <property type="entry name" value="sensory_box"/>
    <property type="match status" value="1"/>
</dbReference>
<dbReference type="InterPro" id="IPR000700">
    <property type="entry name" value="PAS-assoc_C"/>
</dbReference>
<dbReference type="Pfam" id="PF00512">
    <property type="entry name" value="HisKA"/>
    <property type="match status" value="1"/>
</dbReference>
<dbReference type="Pfam" id="PF00989">
    <property type="entry name" value="PAS"/>
    <property type="match status" value="1"/>
</dbReference>
<feature type="modified residue" description="4-aspartylphosphate" evidence="9">
    <location>
        <position position="451"/>
    </location>
</feature>
<feature type="domain" description="Response regulatory" evidence="11">
    <location>
        <begin position="400"/>
        <end position="516"/>
    </location>
</feature>
<dbReference type="SMART" id="SM00387">
    <property type="entry name" value="HATPase_c"/>
    <property type="match status" value="1"/>
</dbReference>
<dbReference type="InterPro" id="IPR035965">
    <property type="entry name" value="PAS-like_dom_sf"/>
</dbReference>
<name>A0ABV8V5D4_9GAMM</name>
<keyword evidence="5" id="KW-0547">Nucleotide-binding</keyword>
<dbReference type="PROSITE" id="PS50113">
    <property type="entry name" value="PAC"/>
    <property type="match status" value="1"/>
</dbReference>
<dbReference type="Proteomes" id="UP001595840">
    <property type="component" value="Unassembled WGS sequence"/>
</dbReference>
<dbReference type="Gene3D" id="1.10.287.130">
    <property type="match status" value="1"/>
</dbReference>
<dbReference type="SMART" id="SM00091">
    <property type="entry name" value="PAS"/>
    <property type="match status" value="1"/>
</dbReference>
<evidence type="ECO:0000256" key="8">
    <source>
        <dbReference type="ARBA" id="ARBA00023012"/>
    </source>
</evidence>
<dbReference type="Gene3D" id="3.30.450.20">
    <property type="entry name" value="PAS domain"/>
    <property type="match status" value="1"/>
</dbReference>
<dbReference type="CDD" id="cd00130">
    <property type="entry name" value="PAS"/>
    <property type="match status" value="1"/>
</dbReference>
<dbReference type="SUPFAM" id="SSF47384">
    <property type="entry name" value="Homodimeric domain of signal transducing histidine kinase"/>
    <property type="match status" value="1"/>
</dbReference>
<dbReference type="Gene3D" id="3.30.565.10">
    <property type="entry name" value="Histidine kinase-like ATPase, C-terminal domain"/>
    <property type="match status" value="1"/>
</dbReference>
<dbReference type="PROSITE" id="PS50110">
    <property type="entry name" value="RESPONSE_REGULATORY"/>
    <property type="match status" value="1"/>
</dbReference>
<keyword evidence="15" id="KW-1185">Reference proteome</keyword>
<evidence type="ECO:0000256" key="1">
    <source>
        <dbReference type="ARBA" id="ARBA00000085"/>
    </source>
</evidence>
<reference evidence="15" key="1">
    <citation type="journal article" date="2019" name="Int. J. Syst. Evol. Microbiol.">
        <title>The Global Catalogue of Microorganisms (GCM) 10K type strain sequencing project: providing services to taxonomists for standard genome sequencing and annotation.</title>
        <authorList>
            <consortium name="The Broad Institute Genomics Platform"/>
            <consortium name="The Broad Institute Genome Sequencing Center for Infectious Disease"/>
            <person name="Wu L."/>
            <person name="Ma J."/>
        </authorList>
    </citation>
    <scope>NUCLEOTIDE SEQUENCE [LARGE SCALE GENOMIC DNA]</scope>
    <source>
        <strain evidence="15">CECT 8570</strain>
    </source>
</reference>
<keyword evidence="3 9" id="KW-0597">Phosphoprotein</keyword>
<keyword evidence="7" id="KW-0067">ATP-binding</keyword>
<proteinExistence type="predicted"/>
<dbReference type="InterPro" id="IPR013767">
    <property type="entry name" value="PAS_fold"/>
</dbReference>
<organism evidence="14 15">
    <name type="scientific">Simiduia curdlanivorans</name>
    <dbReference type="NCBI Taxonomy" id="1492769"/>
    <lineage>
        <taxon>Bacteria</taxon>
        <taxon>Pseudomonadati</taxon>
        <taxon>Pseudomonadota</taxon>
        <taxon>Gammaproteobacteria</taxon>
        <taxon>Cellvibrionales</taxon>
        <taxon>Cellvibrionaceae</taxon>
        <taxon>Simiduia</taxon>
    </lineage>
</organism>
<dbReference type="SMART" id="SM00448">
    <property type="entry name" value="REC"/>
    <property type="match status" value="1"/>
</dbReference>
<dbReference type="SMART" id="SM00388">
    <property type="entry name" value="HisKA"/>
    <property type="match status" value="1"/>
</dbReference>
<dbReference type="SMART" id="SM00086">
    <property type="entry name" value="PAC"/>
    <property type="match status" value="1"/>
</dbReference>
<dbReference type="InterPro" id="IPR001789">
    <property type="entry name" value="Sig_transdc_resp-reg_receiver"/>
</dbReference>